<proteinExistence type="predicted"/>
<accession>A0A2S8A8N5</accession>
<organism evidence="4 5">
    <name type="scientific">Apibacter adventoris</name>
    <dbReference type="NCBI Taxonomy" id="1679466"/>
    <lineage>
        <taxon>Bacteria</taxon>
        <taxon>Pseudomonadati</taxon>
        <taxon>Bacteroidota</taxon>
        <taxon>Flavobacteriia</taxon>
        <taxon>Flavobacteriales</taxon>
        <taxon>Weeksellaceae</taxon>
        <taxon>Apibacter</taxon>
    </lineage>
</organism>
<dbReference type="Pfam" id="PF01075">
    <property type="entry name" value="Glyco_transf_9"/>
    <property type="match status" value="1"/>
</dbReference>
<evidence type="ECO:0000313" key="5">
    <source>
        <dbReference type="Proteomes" id="UP000238042"/>
    </source>
</evidence>
<dbReference type="CDD" id="cd03789">
    <property type="entry name" value="GT9_LPS_heptosyltransferase"/>
    <property type="match status" value="1"/>
</dbReference>
<dbReference type="Gene3D" id="3.40.50.2000">
    <property type="entry name" value="Glycogen Phosphorylase B"/>
    <property type="match status" value="2"/>
</dbReference>
<dbReference type="GO" id="GO:0009244">
    <property type="term" value="P:lipopolysaccharide core region biosynthetic process"/>
    <property type="evidence" value="ECO:0007669"/>
    <property type="project" value="TreeGrafter"/>
</dbReference>
<dbReference type="InterPro" id="IPR029044">
    <property type="entry name" value="Nucleotide-diphossugar_trans"/>
</dbReference>
<dbReference type="Pfam" id="PF00535">
    <property type="entry name" value="Glycos_transf_2"/>
    <property type="match status" value="1"/>
</dbReference>
<dbReference type="CDD" id="cd02511">
    <property type="entry name" value="Beta4Glucosyltransferase"/>
    <property type="match status" value="1"/>
</dbReference>
<dbReference type="RefSeq" id="WP_105247479.1">
    <property type="nucleotide sequence ID" value="NZ_PSZM01000045.1"/>
</dbReference>
<reference evidence="4 5" key="1">
    <citation type="submission" date="2018-02" db="EMBL/GenBank/DDBJ databases">
        <title>Genome sequences of Apibacter spp., gut symbionts of Asian honey bees.</title>
        <authorList>
            <person name="Kwong W.K."/>
            <person name="Steele M.I."/>
            <person name="Moran N.A."/>
        </authorList>
    </citation>
    <scope>NUCLEOTIDE SEQUENCE [LARGE SCALE GENOMIC DNA]</scope>
    <source>
        <strain evidence="5">wkB301</strain>
    </source>
</reference>
<dbReference type="GO" id="GO:0008713">
    <property type="term" value="F:ADP-heptose-lipopolysaccharide heptosyltransferase activity"/>
    <property type="evidence" value="ECO:0007669"/>
    <property type="project" value="TreeGrafter"/>
</dbReference>
<dbReference type="PANTHER" id="PTHR30160">
    <property type="entry name" value="TETRAACYLDISACCHARIDE 4'-KINASE-RELATED"/>
    <property type="match status" value="1"/>
</dbReference>
<evidence type="ECO:0000256" key="2">
    <source>
        <dbReference type="ARBA" id="ARBA00022679"/>
    </source>
</evidence>
<dbReference type="Proteomes" id="UP000238042">
    <property type="component" value="Unassembled WGS sequence"/>
</dbReference>
<dbReference type="SUPFAM" id="SSF53448">
    <property type="entry name" value="Nucleotide-diphospho-sugar transferases"/>
    <property type="match status" value="1"/>
</dbReference>
<dbReference type="GO" id="GO:0005829">
    <property type="term" value="C:cytosol"/>
    <property type="evidence" value="ECO:0007669"/>
    <property type="project" value="TreeGrafter"/>
</dbReference>
<comment type="caution">
    <text evidence="4">The sequence shown here is derived from an EMBL/GenBank/DDBJ whole genome shotgun (WGS) entry which is preliminary data.</text>
</comment>
<dbReference type="InterPro" id="IPR051199">
    <property type="entry name" value="LPS_LOS_Heptosyltrfase"/>
</dbReference>
<protein>
    <recommendedName>
        <fullName evidence="3">Glycosyltransferase 2-like domain-containing protein</fullName>
    </recommendedName>
</protein>
<keyword evidence="5" id="KW-1185">Reference proteome</keyword>
<dbReference type="AlphaFoldDB" id="A0A2S8A8N5"/>
<dbReference type="EMBL" id="PSZM01000045">
    <property type="protein sequence ID" value="PQL90846.1"/>
    <property type="molecule type" value="Genomic_DNA"/>
</dbReference>
<dbReference type="OrthoDB" id="9772349at2"/>
<feature type="domain" description="Glycosyltransferase 2-like" evidence="3">
    <location>
        <begin position="377"/>
        <end position="528"/>
    </location>
</feature>
<evidence type="ECO:0000256" key="1">
    <source>
        <dbReference type="ARBA" id="ARBA00022676"/>
    </source>
</evidence>
<evidence type="ECO:0000313" key="4">
    <source>
        <dbReference type="EMBL" id="PQL90846.1"/>
    </source>
</evidence>
<name>A0A2S8A8N5_9FLAO</name>
<evidence type="ECO:0000259" key="3">
    <source>
        <dbReference type="Pfam" id="PF00535"/>
    </source>
</evidence>
<keyword evidence="1" id="KW-0328">Glycosyltransferase</keyword>
<dbReference type="InterPro" id="IPR001173">
    <property type="entry name" value="Glyco_trans_2-like"/>
</dbReference>
<sequence>MKKALIIQNKYIGDVLVASIIAKNIKSVFPDIEVHFFCYNKAISILDNNPYINKIIDFDDTELKKIPVLWKYAQCIRKEKYDIIFDPYAKLQSRFIILFSNAKRRISFNKPFFKNLYTDVFLEEKYPKIVCCTSIENRCLLLTPFFQDFSTINFQTEIFLKDSEIADARKLMSQAGITFSKPILMIGVLGSVLDKSWPLEYMSELINLLTQNFNVDILLNYIPNQKKEVENILKNVTNKKPIYSNILGKNIREFSAILKNCTALIANEGGAVNTAKAIDIPTFSIFSPHKFRKDWGCYENLFIHKSFHLMDIFPEVYQEFSIKEILKNPTPFYKLMSPDKVLPNIDKYLQEVLKISPKGKTFSKIPSLHPKITALAITYNEEANIDRYLNDISFADEIIIVDSYSTDNTKNKFLKYPNVKFIERKFDNFTNQKNFAISQASNDWIIFFDLDEHIPEGLKIEILTTVNSENTKDAYWVYRNFFFSGKHIKYSGWKNDKVIRLFKKNKVHYRENKFVHEEIICDTKAGFLKHKIDHFSFNSIDSYHKKLNQYASLKAEELFKKRKKPNFFHYYIKPAFRFFSHYFLQLGFLDGKSGYIIAKMYAQYVLDRYKYLDQLWNENRKL</sequence>
<dbReference type="Gene3D" id="3.90.550.10">
    <property type="entry name" value="Spore Coat Polysaccharide Biosynthesis Protein SpsA, Chain A"/>
    <property type="match status" value="1"/>
</dbReference>
<gene>
    <name evidence="4" type="ORF">C4S77_10365</name>
</gene>
<keyword evidence="2" id="KW-0808">Transferase</keyword>
<dbReference type="SUPFAM" id="SSF53756">
    <property type="entry name" value="UDP-Glycosyltransferase/glycogen phosphorylase"/>
    <property type="match status" value="1"/>
</dbReference>
<dbReference type="InterPro" id="IPR002201">
    <property type="entry name" value="Glyco_trans_9"/>
</dbReference>